<keyword evidence="2 4" id="KW-0813">Transport</keyword>
<dbReference type="InterPro" id="IPR000744">
    <property type="entry name" value="NSF_attach"/>
</dbReference>
<dbReference type="CDD" id="cd15832">
    <property type="entry name" value="SNAP"/>
    <property type="match status" value="1"/>
</dbReference>
<evidence type="ECO:0000256" key="1">
    <source>
        <dbReference type="ARBA" id="ARBA00010050"/>
    </source>
</evidence>
<comment type="similarity">
    <text evidence="1 4">Belongs to the SNAP family.</text>
</comment>
<name>A0ABN7RSN2_OIKDI</name>
<dbReference type="PRINTS" id="PR00448">
    <property type="entry name" value="NSFATTACHMNT"/>
</dbReference>
<keyword evidence="6" id="KW-1185">Reference proteome</keyword>
<protein>
    <submittedName>
        <fullName evidence="5">Oidioi.mRNA.OKI2018_I69.PAR.g9694.t1.cds</fullName>
    </submittedName>
</protein>
<evidence type="ECO:0000256" key="4">
    <source>
        <dbReference type="RuleBase" id="RU367013"/>
    </source>
</evidence>
<dbReference type="SUPFAM" id="SSF48452">
    <property type="entry name" value="TPR-like"/>
    <property type="match status" value="1"/>
</dbReference>
<keyword evidence="4" id="KW-0472">Membrane</keyword>
<dbReference type="PANTHER" id="PTHR13768:SF8">
    <property type="entry name" value="ALPHA-SOLUBLE NSF ATTACHMENT PROTEIN"/>
    <property type="match status" value="1"/>
</dbReference>
<dbReference type="InterPro" id="IPR011990">
    <property type="entry name" value="TPR-like_helical_dom_sf"/>
</dbReference>
<evidence type="ECO:0000256" key="2">
    <source>
        <dbReference type="ARBA" id="ARBA00022448"/>
    </source>
</evidence>
<evidence type="ECO:0000313" key="6">
    <source>
        <dbReference type="Proteomes" id="UP001158576"/>
    </source>
</evidence>
<accession>A0ABN7RSN2</accession>
<comment type="subcellular location">
    <subcellularLocation>
        <location evidence="4">Membrane</location>
        <topology evidence="4">Peripheral membrane protein</topology>
    </subcellularLocation>
</comment>
<evidence type="ECO:0000256" key="3">
    <source>
        <dbReference type="ARBA" id="ARBA00022927"/>
    </source>
</evidence>
<sequence>MSDPQKLKEEADKLASSSGGFLSKIFGGGNKLEEACELYTQAGSRFKIAQSWSDAGEMYEKAATIQLEKLQNRHEAAQNLVEAGNCWRKAEPKRASHCLSRAIEVYIDLGRVNLVAKQHVTLGEIWEAEAEMAETAIEHYTKAAQIFRGEEQQSQANKCDLKAASMYASNKQYEEATHIFEKVAMSACETPLLKYSAKEYFFKAALCRFCLNTDDARNAIERYEGVFPTFIDTREAALLKELLEAAEKNNIDDYTDAVKKYDSVSRIDTWLTAILLAIKKRLQSTDEADIL</sequence>
<keyword evidence="4" id="KW-0931">ER-Golgi transport</keyword>
<dbReference type="Pfam" id="PF14938">
    <property type="entry name" value="SNAP"/>
    <property type="match status" value="1"/>
</dbReference>
<keyword evidence="3 4" id="KW-0653">Protein transport</keyword>
<organism evidence="5 6">
    <name type="scientific">Oikopleura dioica</name>
    <name type="common">Tunicate</name>
    <dbReference type="NCBI Taxonomy" id="34765"/>
    <lineage>
        <taxon>Eukaryota</taxon>
        <taxon>Metazoa</taxon>
        <taxon>Chordata</taxon>
        <taxon>Tunicata</taxon>
        <taxon>Appendicularia</taxon>
        <taxon>Copelata</taxon>
        <taxon>Oikopleuridae</taxon>
        <taxon>Oikopleura</taxon>
    </lineage>
</organism>
<dbReference type="PANTHER" id="PTHR13768">
    <property type="entry name" value="SOLUBLE NSF ATTACHMENT PROTEIN SNAP"/>
    <property type="match status" value="1"/>
</dbReference>
<dbReference type="Gene3D" id="1.25.40.10">
    <property type="entry name" value="Tetratricopeptide repeat domain"/>
    <property type="match status" value="1"/>
</dbReference>
<gene>
    <name evidence="5" type="ORF">OKIOD_LOCUS1252</name>
</gene>
<comment type="function">
    <text evidence="4">Required for vesicular transport between the endoplasmic reticulum and the Golgi apparatus.</text>
</comment>
<reference evidence="5 6" key="1">
    <citation type="submission" date="2021-04" db="EMBL/GenBank/DDBJ databases">
        <authorList>
            <person name="Bliznina A."/>
        </authorList>
    </citation>
    <scope>NUCLEOTIDE SEQUENCE [LARGE SCALE GENOMIC DNA]</scope>
</reference>
<dbReference type="Proteomes" id="UP001158576">
    <property type="component" value="Chromosome PAR"/>
</dbReference>
<evidence type="ECO:0000313" key="5">
    <source>
        <dbReference type="EMBL" id="CAG5080731.1"/>
    </source>
</evidence>
<dbReference type="EMBL" id="OU015568">
    <property type="protein sequence ID" value="CAG5080731.1"/>
    <property type="molecule type" value="Genomic_DNA"/>
</dbReference>
<proteinExistence type="inferred from homology"/>